<organism evidence="3 4">
    <name type="scientific">Mycena chlorophos</name>
    <name type="common">Agaric fungus</name>
    <name type="synonym">Agaricus chlorophos</name>
    <dbReference type="NCBI Taxonomy" id="658473"/>
    <lineage>
        <taxon>Eukaryota</taxon>
        <taxon>Fungi</taxon>
        <taxon>Dikarya</taxon>
        <taxon>Basidiomycota</taxon>
        <taxon>Agaricomycotina</taxon>
        <taxon>Agaricomycetes</taxon>
        <taxon>Agaricomycetidae</taxon>
        <taxon>Agaricales</taxon>
        <taxon>Marasmiineae</taxon>
        <taxon>Mycenaceae</taxon>
        <taxon>Mycena</taxon>
    </lineage>
</organism>
<dbReference type="PANTHER" id="PTHR34825:SF1">
    <property type="entry name" value="AAA-ATPASE-LIKE DOMAIN-CONTAINING PROTEIN"/>
    <property type="match status" value="1"/>
</dbReference>
<feature type="region of interest" description="Disordered" evidence="1">
    <location>
        <begin position="23"/>
        <end position="81"/>
    </location>
</feature>
<dbReference type="PANTHER" id="PTHR34825">
    <property type="entry name" value="CONSERVED PROTEIN, WITH A WEAK D-GALACTARATE DEHYDRATASE/ALTRONATE HYDROLASE DOMAIN"/>
    <property type="match status" value="1"/>
</dbReference>
<reference evidence="3" key="1">
    <citation type="submission" date="2014-09" db="EMBL/GenBank/DDBJ databases">
        <title>Genome sequence of the luminous mushroom Mycena chlorophos for searching fungal bioluminescence genes.</title>
        <authorList>
            <person name="Tanaka Y."/>
            <person name="Kasuga D."/>
            <person name="Oba Y."/>
            <person name="Hase S."/>
            <person name="Sato K."/>
            <person name="Oba Y."/>
            <person name="Sakakibara Y."/>
        </authorList>
    </citation>
    <scope>NUCLEOTIDE SEQUENCE</scope>
</reference>
<evidence type="ECO:0000313" key="4">
    <source>
        <dbReference type="Proteomes" id="UP000815677"/>
    </source>
</evidence>
<proteinExistence type="predicted"/>
<evidence type="ECO:0000313" key="3">
    <source>
        <dbReference type="EMBL" id="GAT54611.1"/>
    </source>
</evidence>
<accession>A0ABQ0LXF5</accession>
<evidence type="ECO:0000259" key="2">
    <source>
        <dbReference type="Pfam" id="PF09820"/>
    </source>
</evidence>
<dbReference type="Pfam" id="PF09820">
    <property type="entry name" value="AAA-ATPase_like"/>
    <property type="match status" value="1"/>
</dbReference>
<keyword evidence="4" id="KW-1185">Reference proteome</keyword>
<feature type="compositionally biased region" description="Low complexity" evidence="1">
    <location>
        <begin position="34"/>
        <end position="54"/>
    </location>
</feature>
<feature type="domain" description="AAA-ATPase-like" evidence="2">
    <location>
        <begin position="97"/>
        <end position="250"/>
    </location>
</feature>
<gene>
    <name evidence="3" type="ORF">MCHLO_11451</name>
</gene>
<dbReference type="Proteomes" id="UP000815677">
    <property type="component" value="Unassembled WGS sequence"/>
</dbReference>
<dbReference type="InterPro" id="IPR018631">
    <property type="entry name" value="AAA-ATPase-like_dom"/>
</dbReference>
<dbReference type="EMBL" id="DF848725">
    <property type="protein sequence ID" value="GAT54611.1"/>
    <property type="molecule type" value="Genomic_DNA"/>
</dbReference>
<evidence type="ECO:0000256" key="1">
    <source>
        <dbReference type="SAM" id="MobiDB-lite"/>
    </source>
</evidence>
<protein>
    <recommendedName>
        <fullName evidence="2">AAA-ATPase-like domain-containing protein</fullName>
    </recommendedName>
</protein>
<name>A0ABQ0LXF5_MYCCL</name>
<sequence>MTSPTFDWRLPYEPTDKLTTFEHENAPHDHAAVLLSPLDPDSPPSSFSSGSKRSFSPDEADGYEQDNVERTQLAGPKRVRARKLPRPDDLLPALLANEMFVDNTRFLLALPDRFEYLVLLPPRFGKSVLLSTLHAFFDVHRATEFSQRFKSLAAVRDAPAGRELVHNQHLLLEFNFHSFTLYSRNLHVILPSVLDSTYRAFISKYARELNLPRGVKDLDEQKDLFPQLLDAVHRAGRSIIATVDDFDGPFRPFPPVFYTIATWGVANPQETAGLFDTKLWAPLRSATHVVHKLFVAALDWLERRLELQDEQGPRDRPNLSFVFVSDILFALPQSTDDPKFPSLEGLVALVTAGSVKSDAVDAYVDSDPRRPTWAALYYAGALLHDAQSMSYSVANYQVLELIHKQLDDFLAQRQDHRNGRAFTGPRMHVKRIKAEHSPRTTTMTSRLSPQVLPTRLALPALECTTLPPLHERRRTYRVKAPSDIPWISV</sequence>